<evidence type="ECO:0000313" key="3">
    <source>
        <dbReference type="EMBL" id="GAV60193.1"/>
    </source>
</evidence>
<feature type="domain" description="Myb/SANT-like DNA-binding" evidence="2">
    <location>
        <begin position="38"/>
        <end position="127"/>
    </location>
</feature>
<proteinExistence type="predicted"/>
<sequence length="250" mass="28620">MALELNDMHEKVNSPFKGVCKEEALFGSDDRIKTMRHPSWTSQETLILINAKKVVENRIKGGCRSNSPMTTEQIEPKWDSISSYCKQHRVNQRPVKYRKRWSNLLGDFKKIKSWESRTHEEAKLFWRTNNECRKERKSPTFFDREVYHVLDGRPFVFDAIPLPLVKSRDDSDNCDGAEAPTSEELNKEEAEAVFDSSQHATSEDCLFSEVEQSGKDNIGQSLEKETVATESPTNSQGSPLPYTGAENELQ</sequence>
<feature type="compositionally biased region" description="Polar residues" evidence="1">
    <location>
        <begin position="228"/>
        <end position="238"/>
    </location>
</feature>
<feature type="region of interest" description="Disordered" evidence="1">
    <location>
        <begin position="168"/>
        <end position="250"/>
    </location>
</feature>
<dbReference type="Gene3D" id="1.10.10.60">
    <property type="entry name" value="Homeodomain-like"/>
    <property type="match status" value="1"/>
</dbReference>
<protein>
    <submittedName>
        <fullName evidence="3">Myb_DNA-bind_4 domain-containing protein</fullName>
    </submittedName>
</protein>
<dbReference type="AlphaFoldDB" id="A0A1Q3AXB0"/>
<gene>
    <name evidence="3" type="ORF">CFOL_v3_03724</name>
</gene>
<evidence type="ECO:0000259" key="2">
    <source>
        <dbReference type="Pfam" id="PF13837"/>
    </source>
</evidence>
<organism evidence="3 4">
    <name type="scientific">Cephalotus follicularis</name>
    <name type="common">Albany pitcher plant</name>
    <dbReference type="NCBI Taxonomy" id="3775"/>
    <lineage>
        <taxon>Eukaryota</taxon>
        <taxon>Viridiplantae</taxon>
        <taxon>Streptophyta</taxon>
        <taxon>Embryophyta</taxon>
        <taxon>Tracheophyta</taxon>
        <taxon>Spermatophyta</taxon>
        <taxon>Magnoliopsida</taxon>
        <taxon>eudicotyledons</taxon>
        <taxon>Gunneridae</taxon>
        <taxon>Pentapetalae</taxon>
        <taxon>rosids</taxon>
        <taxon>fabids</taxon>
        <taxon>Oxalidales</taxon>
        <taxon>Cephalotaceae</taxon>
        <taxon>Cephalotus</taxon>
    </lineage>
</organism>
<dbReference type="EMBL" id="BDDD01000137">
    <property type="protein sequence ID" value="GAV60193.1"/>
    <property type="molecule type" value="Genomic_DNA"/>
</dbReference>
<dbReference type="Proteomes" id="UP000187406">
    <property type="component" value="Unassembled WGS sequence"/>
</dbReference>
<evidence type="ECO:0000256" key="1">
    <source>
        <dbReference type="SAM" id="MobiDB-lite"/>
    </source>
</evidence>
<dbReference type="InParanoid" id="A0A1Q3AXB0"/>
<accession>A0A1Q3AXB0</accession>
<name>A0A1Q3AXB0_CEPFO</name>
<keyword evidence="4" id="KW-1185">Reference proteome</keyword>
<dbReference type="OrthoDB" id="1865198at2759"/>
<evidence type="ECO:0000313" key="4">
    <source>
        <dbReference type="Proteomes" id="UP000187406"/>
    </source>
</evidence>
<dbReference type="Pfam" id="PF13837">
    <property type="entry name" value="Myb_DNA-bind_4"/>
    <property type="match status" value="1"/>
</dbReference>
<dbReference type="PANTHER" id="PTHR47211:SF3">
    <property type="entry name" value="TRIHELIX TRANSCRIPTION FACTOR ASR3-LIKE"/>
    <property type="match status" value="1"/>
</dbReference>
<reference evidence="4" key="1">
    <citation type="submission" date="2016-04" db="EMBL/GenBank/DDBJ databases">
        <title>Cephalotus genome sequencing.</title>
        <authorList>
            <person name="Fukushima K."/>
            <person name="Hasebe M."/>
            <person name="Fang X."/>
        </authorList>
    </citation>
    <scope>NUCLEOTIDE SEQUENCE [LARGE SCALE GENOMIC DNA]</scope>
    <source>
        <strain evidence="4">cv. St1</strain>
    </source>
</reference>
<dbReference type="InterPro" id="IPR044822">
    <property type="entry name" value="Myb_DNA-bind_4"/>
</dbReference>
<dbReference type="PANTHER" id="PTHR47211">
    <property type="entry name" value="TRIHELIX TRANSCRIPTION FACTOR ASR3"/>
    <property type="match status" value="1"/>
</dbReference>
<comment type="caution">
    <text evidence="3">The sequence shown here is derived from an EMBL/GenBank/DDBJ whole genome shotgun (WGS) entry which is preliminary data.</text>
</comment>
<dbReference type="STRING" id="3775.A0A1Q3AXB0"/>